<dbReference type="Proteomes" id="UP000325902">
    <property type="component" value="Unassembled WGS sequence"/>
</dbReference>
<dbReference type="PANTHER" id="PTHR35371:SF1">
    <property type="entry name" value="BLR7753 PROTEIN"/>
    <property type="match status" value="1"/>
</dbReference>
<evidence type="ECO:0000256" key="5">
    <source>
        <dbReference type="SAM" id="Phobius"/>
    </source>
</evidence>
<feature type="transmembrane region" description="Helical" evidence="5">
    <location>
        <begin position="82"/>
        <end position="103"/>
    </location>
</feature>
<evidence type="ECO:0008006" key="8">
    <source>
        <dbReference type="Google" id="ProtNLM"/>
    </source>
</evidence>
<comment type="caution">
    <text evidence="6">The sequence shown here is derived from an EMBL/GenBank/DDBJ whole genome shotgun (WGS) entry which is preliminary data.</text>
</comment>
<feature type="transmembrane region" description="Helical" evidence="5">
    <location>
        <begin position="23"/>
        <end position="42"/>
    </location>
</feature>
<dbReference type="InterPro" id="IPR023352">
    <property type="entry name" value="MAPEG-like_dom_sf"/>
</dbReference>
<comment type="subcellular location">
    <subcellularLocation>
        <location evidence="1">Membrane</location>
    </subcellularLocation>
</comment>
<organism evidence="6 7">
    <name type="scientific">Lasiodiplodia theobromae</name>
    <dbReference type="NCBI Taxonomy" id="45133"/>
    <lineage>
        <taxon>Eukaryota</taxon>
        <taxon>Fungi</taxon>
        <taxon>Dikarya</taxon>
        <taxon>Ascomycota</taxon>
        <taxon>Pezizomycotina</taxon>
        <taxon>Dothideomycetes</taxon>
        <taxon>Dothideomycetes incertae sedis</taxon>
        <taxon>Botryosphaeriales</taxon>
        <taxon>Botryosphaeriaceae</taxon>
        <taxon>Lasiodiplodia</taxon>
    </lineage>
</organism>
<dbReference type="EMBL" id="VCHE01000004">
    <property type="protein sequence ID" value="KAB2580269.1"/>
    <property type="molecule type" value="Genomic_DNA"/>
</dbReference>
<evidence type="ECO:0000256" key="3">
    <source>
        <dbReference type="ARBA" id="ARBA00022989"/>
    </source>
</evidence>
<sequence>MSTTTTTGIFSTLRPLGLPPTPILSIVLTYAINVVATPRMYYSDKLLGENNQDPASLLNRAEQEKGHVSHEQRTKIIRAKAAAANLLEVSPLYLAATLVGWLGGVSPQLQNAYHATWFLSRAGYKWAYLNGQGAARSTLFMVAFFSTLAMLFTGGNALHAKTALFTA</sequence>
<dbReference type="Pfam" id="PF01124">
    <property type="entry name" value="MAPEG"/>
    <property type="match status" value="1"/>
</dbReference>
<proteinExistence type="predicted"/>
<evidence type="ECO:0000313" key="6">
    <source>
        <dbReference type="EMBL" id="KAB2580269.1"/>
    </source>
</evidence>
<protein>
    <recommendedName>
        <fullName evidence="8">Microsomal glutathione S-transferase 3</fullName>
    </recommendedName>
</protein>
<gene>
    <name evidence="6" type="ORF">DBV05_g1118</name>
</gene>
<evidence type="ECO:0000313" key="7">
    <source>
        <dbReference type="Proteomes" id="UP000325902"/>
    </source>
</evidence>
<feature type="transmembrane region" description="Helical" evidence="5">
    <location>
        <begin position="138"/>
        <end position="158"/>
    </location>
</feature>
<dbReference type="OrthoDB" id="2122304at2759"/>
<evidence type="ECO:0000256" key="2">
    <source>
        <dbReference type="ARBA" id="ARBA00022692"/>
    </source>
</evidence>
<keyword evidence="3 5" id="KW-1133">Transmembrane helix</keyword>
<dbReference type="Gene3D" id="1.20.120.550">
    <property type="entry name" value="Membrane associated eicosanoid/glutathione metabolism-like domain"/>
    <property type="match status" value="1"/>
</dbReference>
<keyword evidence="2 5" id="KW-0812">Transmembrane</keyword>
<dbReference type="SUPFAM" id="SSF161084">
    <property type="entry name" value="MAPEG domain-like"/>
    <property type="match status" value="1"/>
</dbReference>
<accession>A0A5N5DQQ1</accession>
<keyword evidence="7" id="KW-1185">Reference proteome</keyword>
<name>A0A5N5DQQ1_9PEZI</name>
<dbReference type="InterPro" id="IPR001129">
    <property type="entry name" value="Membr-assoc_MAPEG"/>
</dbReference>
<keyword evidence="4 5" id="KW-0472">Membrane</keyword>
<evidence type="ECO:0000256" key="4">
    <source>
        <dbReference type="ARBA" id="ARBA00023136"/>
    </source>
</evidence>
<dbReference type="AlphaFoldDB" id="A0A5N5DQQ1"/>
<dbReference type="GO" id="GO:0016020">
    <property type="term" value="C:membrane"/>
    <property type="evidence" value="ECO:0007669"/>
    <property type="project" value="UniProtKB-SubCell"/>
</dbReference>
<evidence type="ECO:0000256" key="1">
    <source>
        <dbReference type="ARBA" id="ARBA00004370"/>
    </source>
</evidence>
<reference evidence="6 7" key="1">
    <citation type="journal article" date="2019" name="Sci. Rep.">
        <title>A multi-omics analysis of the grapevine pathogen Lasiodiplodia theobromae reveals that temperature affects the expression of virulence- and pathogenicity-related genes.</title>
        <authorList>
            <person name="Felix C."/>
            <person name="Meneses R."/>
            <person name="Goncalves M.F.M."/>
            <person name="Tilleman L."/>
            <person name="Duarte A.S."/>
            <person name="Jorrin-Novo J.V."/>
            <person name="Van de Peer Y."/>
            <person name="Deforce D."/>
            <person name="Van Nieuwerburgh F."/>
            <person name="Esteves A.C."/>
            <person name="Alves A."/>
        </authorList>
    </citation>
    <scope>NUCLEOTIDE SEQUENCE [LARGE SCALE GENOMIC DNA]</scope>
    <source>
        <strain evidence="6 7">LA-SOL3</strain>
    </source>
</reference>
<dbReference type="PANTHER" id="PTHR35371">
    <property type="entry name" value="INNER MEMBRANE PROTEIN"/>
    <property type="match status" value="1"/>
</dbReference>